<proteinExistence type="predicted"/>
<keyword evidence="2" id="KW-1185">Reference proteome</keyword>
<name>A0AAD9UIN1_RIDPI</name>
<organism evidence="1 2">
    <name type="scientific">Ridgeia piscesae</name>
    <name type="common">Tubeworm</name>
    <dbReference type="NCBI Taxonomy" id="27915"/>
    <lineage>
        <taxon>Eukaryota</taxon>
        <taxon>Metazoa</taxon>
        <taxon>Spiralia</taxon>
        <taxon>Lophotrochozoa</taxon>
        <taxon>Annelida</taxon>
        <taxon>Polychaeta</taxon>
        <taxon>Sedentaria</taxon>
        <taxon>Canalipalpata</taxon>
        <taxon>Sabellida</taxon>
        <taxon>Siboglinidae</taxon>
        <taxon>Ridgeia</taxon>
    </lineage>
</organism>
<evidence type="ECO:0000313" key="2">
    <source>
        <dbReference type="Proteomes" id="UP001209878"/>
    </source>
</evidence>
<reference evidence="1" key="1">
    <citation type="journal article" date="2023" name="Mol. Biol. Evol.">
        <title>Third-Generation Sequencing Reveals the Adaptive Role of the Epigenome in Three Deep-Sea Polychaetes.</title>
        <authorList>
            <person name="Perez M."/>
            <person name="Aroh O."/>
            <person name="Sun Y."/>
            <person name="Lan Y."/>
            <person name="Juniper S.K."/>
            <person name="Young C.R."/>
            <person name="Angers B."/>
            <person name="Qian P.Y."/>
        </authorList>
    </citation>
    <scope>NUCLEOTIDE SEQUENCE</scope>
    <source>
        <strain evidence="1">R07B-5</strain>
    </source>
</reference>
<dbReference type="EMBL" id="JAODUO010000065">
    <property type="protein sequence ID" value="KAK2190899.1"/>
    <property type="molecule type" value="Genomic_DNA"/>
</dbReference>
<accession>A0AAD9UIN1</accession>
<sequence>MHMCVGVCFRRQNKFSVIYDTNNGGIRKDRNLFIYMYIRGLITLNAFTPSEIIAEVKQCSDDSTRHFPPCLCGSAIVSVGWVCFLWPRDCHCWMCSVHVIWYDANIVCFCVTLLCSNMGRPGRDE</sequence>
<evidence type="ECO:0000313" key="1">
    <source>
        <dbReference type="EMBL" id="KAK2190899.1"/>
    </source>
</evidence>
<protein>
    <submittedName>
        <fullName evidence="1">Uncharacterized protein</fullName>
    </submittedName>
</protein>
<gene>
    <name evidence="1" type="ORF">NP493_65g04041</name>
</gene>
<dbReference type="AlphaFoldDB" id="A0AAD9UIN1"/>
<comment type="caution">
    <text evidence="1">The sequence shown here is derived from an EMBL/GenBank/DDBJ whole genome shotgun (WGS) entry which is preliminary data.</text>
</comment>
<dbReference type="Proteomes" id="UP001209878">
    <property type="component" value="Unassembled WGS sequence"/>
</dbReference>